<evidence type="ECO:0000313" key="3">
    <source>
        <dbReference type="EMBL" id="KAH3662696.1"/>
    </source>
</evidence>
<keyword evidence="4" id="KW-1185">Reference proteome</keyword>
<dbReference type="GO" id="GO:0008654">
    <property type="term" value="P:phospholipid biosynthetic process"/>
    <property type="evidence" value="ECO:0007669"/>
    <property type="project" value="EnsemblFungi"/>
</dbReference>
<feature type="transmembrane region" description="Helical" evidence="2">
    <location>
        <begin position="449"/>
        <end position="472"/>
    </location>
</feature>
<reference evidence="3" key="2">
    <citation type="submission" date="2021-01" db="EMBL/GenBank/DDBJ databases">
        <authorList>
            <person name="Schikora-Tamarit M.A."/>
        </authorList>
    </citation>
    <scope>NUCLEOTIDE SEQUENCE</scope>
    <source>
        <strain evidence="3">NCAIM Y.01608</strain>
    </source>
</reference>
<dbReference type="RefSeq" id="XP_018211100.1">
    <property type="nucleotide sequence ID" value="XM_018354104.1"/>
</dbReference>
<dbReference type="EMBL" id="JAEUBD010001266">
    <property type="protein sequence ID" value="KAH3662696.1"/>
    <property type="molecule type" value="Genomic_DNA"/>
</dbReference>
<accession>A0A1B7SI85</accession>
<dbReference type="GO" id="GO:0005783">
    <property type="term" value="C:endoplasmic reticulum"/>
    <property type="evidence" value="ECO:0007669"/>
    <property type="project" value="EnsemblFungi"/>
</dbReference>
<dbReference type="GO" id="GO:0004366">
    <property type="term" value="F:glycerol-3-phosphate O-acyltransferase activity"/>
    <property type="evidence" value="ECO:0007669"/>
    <property type="project" value="EnsemblFungi"/>
</dbReference>
<dbReference type="InterPro" id="IPR052744">
    <property type="entry name" value="GPAT/DAPAT"/>
</dbReference>
<proteinExistence type="predicted"/>
<keyword evidence="2" id="KW-0472">Membrane</keyword>
<comment type="caution">
    <text evidence="3">The sequence shown here is derived from an EMBL/GenBank/DDBJ whole genome shotgun (WGS) entry which is preliminary data.</text>
</comment>
<dbReference type="PANTHER" id="PTHR31605">
    <property type="entry name" value="GLYCEROL-3-PHOSPHATE O-ACYLTRANSFERASE 1"/>
    <property type="match status" value="1"/>
</dbReference>
<dbReference type="SMART" id="SM00563">
    <property type="entry name" value="PlsC"/>
    <property type="match status" value="1"/>
</dbReference>
<dbReference type="Pfam" id="PF01553">
    <property type="entry name" value="Acyltransferase"/>
    <property type="match status" value="1"/>
</dbReference>
<gene>
    <name evidence="3" type="ORF">OGATHE_004272</name>
</gene>
<dbReference type="AlphaFoldDB" id="A0A1B7SI85"/>
<dbReference type="GO" id="GO:0090207">
    <property type="term" value="P:regulation of triglyceride metabolic process"/>
    <property type="evidence" value="ECO:0007669"/>
    <property type="project" value="EnsemblFungi"/>
</dbReference>
<feature type="region of interest" description="Disordered" evidence="1">
    <location>
        <begin position="576"/>
        <end position="614"/>
    </location>
</feature>
<keyword evidence="2" id="KW-0812">Transmembrane</keyword>
<feature type="transmembrane region" description="Helical" evidence="2">
    <location>
        <begin position="484"/>
        <end position="505"/>
    </location>
</feature>
<reference evidence="3" key="1">
    <citation type="journal article" date="2021" name="Open Biol.">
        <title>Shared evolutionary footprints suggest mitochondrial oxidative damage underlies multiple complex I losses in fungi.</title>
        <authorList>
            <person name="Schikora-Tamarit M.A."/>
            <person name="Marcet-Houben M."/>
            <person name="Nosek J."/>
            <person name="Gabaldon T."/>
        </authorList>
    </citation>
    <scope>NUCLEOTIDE SEQUENCE</scope>
    <source>
        <strain evidence="3">NCAIM Y.01608</strain>
    </source>
</reference>
<feature type="compositionally biased region" description="Polar residues" evidence="1">
    <location>
        <begin position="602"/>
        <end position="614"/>
    </location>
</feature>
<evidence type="ECO:0000313" key="4">
    <source>
        <dbReference type="Proteomes" id="UP000788993"/>
    </source>
</evidence>
<organism evidence="3 4">
    <name type="scientific">Ogataea polymorpha</name>
    <dbReference type="NCBI Taxonomy" id="460523"/>
    <lineage>
        <taxon>Eukaryota</taxon>
        <taxon>Fungi</taxon>
        <taxon>Dikarya</taxon>
        <taxon>Ascomycota</taxon>
        <taxon>Saccharomycotina</taxon>
        <taxon>Pichiomycetes</taxon>
        <taxon>Pichiales</taxon>
        <taxon>Pichiaceae</taxon>
        <taxon>Ogataea</taxon>
    </lineage>
</organism>
<dbReference type="Proteomes" id="UP000788993">
    <property type="component" value="Unassembled WGS sequence"/>
</dbReference>
<keyword evidence="2" id="KW-1133">Transmembrane helix</keyword>
<dbReference type="PANTHER" id="PTHR31605:SF2">
    <property type="entry name" value="GLYCEROL-3-PHOSPHATE O-ACYLTRANSFERASE 2"/>
    <property type="match status" value="1"/>
</dbReference>
<dbReference type="InterPro" id="IPR002123">
    <property type="entry name" value="Plipid/glycerol_acylTrfase"/>
</dbReference>
<sequence>MQIVKDLLDELFLWFCHLIIDTFFREVRVRGSYNLPSKGATLVVIAPHHNQFLDAAIVTHAIHKINGRRTLFIEAAASVRRPVIGQLSKWSGAIPVERAQDLLTNKQGKIRYADYSNDELTIVGEGTKFTQDCEVKGLIGLPESAGNQKIAEIISDTKLRLAKPMTKAKGIEMLIRGTAYKSAPKVDNHDVFKIVFQRLKEGELIGIASEGGSHDRTELLPLKPGVGIMALGTVAEYEGTEVNIVPCGMNYFHPHKFRSRAVLEFGEPIKVGPEEASAYKQDPRKTVDALMENITTALKSVTTQSPDLETLQVIQAARRLYSNPSRPLPLPLVVEMNRNLLIGYSKFKDDPKIQHLKESVTGYNKRLGYLGLKDYQVETVTKNRWRTLFLLTTRLVRLMVLLVLSLPGTVLFSPVFIACKVISKKKQKAALANSSVKIKAIDVLGSWKVLIALVAAPICYFIYSAIGTVLVFKYELVRYNSWNVLATFASWWILLVCTTYAAFVMGEVGMDIFKSIRPLILSLSPRSTDLDELRKERQRLSAEITEVINELGPKVFPKLDKHSLARLEKEYEAEVEELRSRSRSRSQSRSRSGSRSLSRASTQSGFTENTMPNLSDVSIFPDALQLRDQSSLSPTSSSSSFVHLESTDRISASGVNDHDASLLSKVRTAVLKKRNEEARLEGEKSG</sequence>
<dbReference type="SUPFAM" id="SSF69593">
    <property type="entry name" value="Glycerol-3-phosphate (1)-acyltransferase"/>
    <property type="match status" value="2"/>
</dbReference>
<protein>
    <submittedName>
        <fullName evidence="3">Uncharacterized protein</fullName>
    </submittedName>
</protein>
<name>A0A1B7SI85_9ASCO</name>
<feature type="compositionally biased region" description="Low complexity" evidence="1">
    <location>
        <begin position="589"/>
        <end position="601"/>
    </location>
</feature>
<dbReference type="GO" id="GO:0016287">
    <property type="term" value="F:glycerone-phosphate O-acyltransferase activity"/>
    <property type="evidence" value="ECO:0007669"/>
    <property type="project" value="EnsemblFungi"/>
</dbReference>
<evidence type="ECO:0000256" key="2">
    <source>
        <dbReference type="SAM" id="Phobius"/>
    </source>
</evidence>
<evidence type="ECO:0000256" key="1">
    <source>
        <dbReference type="SAM" id="MobiDB-lite"/>
    </source>
</evidence>
<feature type="transmembrane region" description="Helical" evidence="2">
    <location>
        <begin position="398"/>
        <end position="419"/>
    </location>
</feature>
<dbReference type="GO" id="GO:0005811">
    <property type="term" value="C:lipid droplet"/>
    <property type="evidence" value="ECO:0007669"/>
    <property type="project" value="EnsemblFungi"/>
</dbReference>